<sequence>METIIEACKGLDYSWLPQSVDGFTLVTSSDSDYAELANCIERGEEVLRVPIFHYQNDLGWRWCALYDKEVEDYTVHIEMPLFSFVDISFVRADLESFWNGLKERCVKGLTNMLIEPSNNFTFTYRRRGIPTWDFSEVMPEKLEGFVRDIDPAHGIRMINGSFIIGEYRKMDECTGLLLYYNELRDEYFAELRYKSYPEIDHHLDAKNLDDLADVLREHLGPILKGLNDRVD</sequence>
<dbReference type="EMBL" id="CP110418">
    <property type="protein sequence ID" value="UZG50180.1"/>
    <property type="molecule type" value="Genomic_DNA"/>
</dbReference>
<name>A0AA46X1Y6_9FIRM</name>
<protein>
    <submittedName>
        <fullName evidence="1">Uncharacterized protein</fullName>
    </submittedName>
</protein>
<dbReference type="Proteomes" id="UP001164244">
    <property type="component" value="Chromosome"/>
</dbReference>
<organism evidence="1 2">
    <name type="scientific">Veillonella rogosae</name>
    <dbReference type="NCBI Taxonomy" id="423477"/>
    <lineage>
        <taxon>Bacteria</taxon>
        <taxon>Bacillati</taxon>
        <taxon>Bacillota</taxon>
        <taxon>Negativicutes</taxon>
        <taxon>Veillonellales</taxon>
        <taxon>Veillonellaceae</taxon>
        <taxon>Veillonella</taxon>
    </lineage>
</organism>
<evidence type="ECO:0000313" key="2">
    <source>
        <dbReference type="Proteomes" id="UP001164244"/>
    </source>
</evidence>
<gene>
    <name evidence="1" type="ORF">OKW85_05585</name>
</gene>
<reference evidence="1" key="1">
    <citation type="submission" date="2022-11" db="EMBL/GenBank/DDBJ databases">
        <title>Complete genome sequence of Veillonella rogosae KCOM 3468 isolated from human Subgingival dental plaque of Chronic peridontitis Lesion.</title>
        <authorList>
            <person name="Park S.-N."/>
            <person name="Lim Y.K."/>
            <person name="Kook J.-K."/>
        </authorList>
    </citation>
    <scope>NUCLEOTIDE SEQUENCE</scope>
    <source>
        <strain evidence="1">KCOM 3468</strain>
    </source>
</reference>
<accession>A0AA46X1Y6</accession>
<dbReference type="RefSeq" id="WP_265137367.1">
    <property type="nucleotide sequence ID" value="NZ_CP110418.1"/>
</dbReference>
<dbReference type="AlphaFoldDB" id="A0AA46X1Y6"/>
<proteinExistence type="predicted"/>
<evidence type="ECO:0000313" key="1">
    <source>
        <dbReference type="EMBL" id="UZG50180.1"/>
    </source>
</evidence>
<dbReference type="KEGG" id="vrg:OKW85_05585"/>